<feature type="compositionally biased region" description="Pro residues" evidence="1">
    <location>
        <begin position="73"/>
        <end position="82"/>
    </location>
</feature>
<dbReference type="EMBL" id="CM029044">
    <property type="protein sequence ID" value="KAG2604748.1"/>
    <property type="molecule type" value="Genomic_DNA"/>
</dbReference>
<evidence type="ECO:0000313" key="2">
    <source>
        <dbReference type="EMBL" id="KAG2604748.1"/>
    </source>
</evidence>
<feature type="region of interest" description="Disordered" evidence="1">
    <location>
        <begin position="37"/>
        <end position="139"/>
    </location>
</feature>
<gene>
    <name evidence="2" type="ORF">PVAP13_4NG150549</name>
</gene>
<reference evidence="2" key="1">
    <citation type="submission" date="2020-05" db="EMBL/GenBank/DDBJ databases">
        <title>WGS assembly of Panicum virgatum.</title>
        <authorList>
            <person name="Lovell J.T."/>
            <person name="Jenkins J."/>
            <person name="Shu S."/>
            <person name="Juenger T.E."/>
            <person name="Schmutz J."/>
        </authorList>
    </citation>
    <scope>NUCLEOTIDE SEQUENCE</scope>
    <source>
        <strain evidence="2">AP13</strain>
    </source>
</reference>
<sequence length="186" mass="20380">MPWHTLRSGQPEPTAYRPATSAHISSRFSSCDFLSISSRDGRQLPRPGSSDGALDGSTSAAHLLHDAASAGRPPTPSTPTPSPWLHRSRLSTTGRLPDLPHPAGARSACRSPAPPTGCHSLQCRRRRSAPRGQRLPQPAVLAAGPPLASNRLPNQRWHGSEEFQRWYYRTGVEQEMRWGSFCLRCC</sequence>
<accession>A0A8T0T4Y9</accession>
<name>A0A8T0T4Y9_PANVG</name>
<comment type="caution">
    <text evidence="2">The sequence shown here is derived from an EMBL/GenBank/DDBJ whole genome shotgun (WGS) entry which is preliminary data.</text>
</comment>
<evidence type="ECO:0000313" key="3">
    <source>
        <dbReference type="Proteomes" id="UP000823388"/>
    </source>
</evidence>
<feature type="compositionally biased region" description="Low complexity" evidence="1">
    <location>
        <begin position="59"/>
        <end position="70"/>
    </location>
</feature>
<keyword evidence="3" id="KW-1185">Reference proteome</keyword>
<feature type="region of interest" description="Disordered" evidence="1">
    <location>
        <begin position="1"/>
        <end position="21"/>
    </location>
</feature>
<protein>
    <submittedName>
        <fullName evidence="2">Uncharacterized protein</fullName>
    </submittedName>
</protein>
<evidence type="ECO:0000256" key="1">
    <source>
        <dbReference type="SAM" id="MobiDB-lite"/>
    </source>
</evidence>
<dbReference type="AlphaFoldDB" id="A0A8T0T4Y9"/>
<organism evidence="2 3">
    <name type="scientific">Panicum virgatum</name>
    <name type="common">Blackwell switchgrass</name>
    <dbReference type="NCBI Taxonomy" id="38727"/>
    <lineage>
        <taxon>Eukaryota</taxon>
        <taxon>Viridiplantae</taxon>
        <taxon>Streptophyta</taxon>
        <taxon>Embryophyta</taxon>
        <taxon>Tracheophyta</taxon>
        <taxon>Spermatophyta</taxon>
        <taxon>Magnoliopsida</taxon>
        <taxon>Liliopsida</taxon>
        <taxon>Poales</taxon>
        <taxon>Poaceae</taxon>
        <taxon>PACMAD clade</taxon>
        <taxon>Panicoideae</taxon>
        <taxon>Panicodae</taxon>
        <taxon>Paniceae</taxon>
        <taxon>Panicinae</taxon>
        <taxon>Panicum</taxon>
        <taxon>Panicum sect. Hiantes</taxon>
    </lineage>
</organism>
<dbReference type="Proteomes" id="UP000823388">
    <property type="component" value="Chromosome 4N"/>
</dbReference>
<proteinExistence type="predicted"/>